<dbReference type="NCBIfam" id="NF005697">
    <property type="entry name" value="PRK07505.1"/>
    <property type="match status" value="1"/>
</dbReference>
<dbReference type="RefSeq" id="WP_126603827.1">
    <property type="nucleotide sequence ID" value="NZ_LR134529.1"/>
</dbReference>
<dbReference type="Gene3D" id="3.90.1150.10">
    <property type="entry name" value="Aspartate Aminotransferase, domain 1"/>
    <property type="match status" value="1"/>
</dbReference>
<gene>
    <name evidence="4" type="primary">bioF</name>
    <name evidence="4" type="ORF">NCTC12905_01597</name>
</gene>
<dbReference type="Proteomes" id="UP000274201">
    <property type="component" value="Chromosome"/>
</dbReference>
<dbReference type="OrthoDB" id="9807157at2"/>
<evidence type="ECO:0000313" key="5">
    <source>
        <dbReference type="Proteomes" id="UP000274201"/>
    </source>
</evidence>
<dbReference type="Gene3D" id="3.40.640.10">
    <property type="entry name" value="Type I PLP-dependent aspartate aminotransferase-like (Major domain)"/>
    <property type="match status" value="1"/>
</dbReference>
<dbReference type="GO" id="GO:0008710">
    <property type="term" value="F:8-amino-7-oxononanoate synthase activity"/>
    <property type="evidence" value="ECO:0007669"/>
    <property type="project" value="UniProtKB-EC"/>
</dbReference>
<comment type="cofactor">
    <cofactor evidence="1">
        <name>pyridoxal 5'-phosphate</name>
        <dbReference type="ChEBI" id="CHEBI:597326"/>
    </cofactor>
</comment>
<dbReference type="GO" id="GO:0030170">
    <property type="term" value="F:pyridoxal phosphate binding"/>
    <property type="evidence" value="ECO:0007669"/>
    <property type="project" value="InterPro"/>
</dbReference>
<name>A0A448V812_BARVI</name>
<dbReference type="Pfam" id="PF00155">
    <property type="entry name" value="Aminotran_1_2"/>
    <property type="match status" value="1"/>
</dbReference>
<dbReference type="InterPro" id="IPR050087">
    <property type="entry name" value="AON_synthase_class-II"/>
</dbReference>
<evidence type="ECO:0000259" key="3">
    <source>
        <dbReference type="Pfam" id="PF00155"/>
    </source>
</evidence>
<keyword evidence="4" id="KW-0012">Acyltransferase</keyword>
<dbReference type="EMBL" id="LR134529">
    <property type="protein sequence ID" value="VEJ45918.1"/>
    <property type="molecule type" value="Genomic_DNA"/>
</dbReference>
<sequence>MRRENWLSNRIKNSCSHQDKIWKQGLNDLTIVARTQGQGVVAKSGEIYVDFMSCSYLGLECHPALGNAVKASVDKFGVQYAAARTRAKCALFDELELKLNKIFLDSHSVIFNSVGAAHLAVMPILSSRELPGYPITSNGILWIIDKETHASVQILRGILEQFGNYIRIQFKDTAALEKSLQESKLQNKTPVLVSDSLGSMGGANDVKKLTKLAKLYGGYYYADDAHGTSIIGKNGCGYTLHLLKEYKENLILLSSLSKAFGSHGGSVSFSNPDAASFIKKYALNYIFSGPPSLPGIAACLASADIHLSEEINQLQLKLHEHIAYFDERVLNVQTQEKLSPIRSILMGIEDKAINASYNLRKRGFLVTAAMYPTVAKKRSIIRVAISAAHTKHDLETFAANINELTELSYAQ</sequence>
<accession>A0A448V812</accession>
<dbReference type="SUPFAM" id="SSF53383">
    <property type="entry name" value="PLP-dependent transferases"/>
    <property type="match status" value="1"/>
</dbReference>
<evidence type="ECO:0000256" key="2">
    <source>
        <dbReference type="ARBA" id="ARBA00022679"/>
    </source>
</evidence>
<dbReference type="AlphaFoldDB" id="A0A448V812"/>
<dbReference type="InterPro" id="IPR004839">
    <property type="entry name" value="Aminotransferase_I/II_large"/>
</dbReference>
<reference evidence="4 5" key="1">
    <citation type="submission" date="2018-12" db="EMBL/GenBank/DDBJ databases">
        <authorList>
            <consortium name="Pathogen Informatics"/>
        </authorList>
    </citation>
    <scope>NUCLEOTIDE SEQUENCE [LARGE SCALE GENOMIC DNA]</scope>
    <source>
        <strain evidence="4 5">NCTC12905</strain>
    </source>
</reference>
<dbReference type="InterPro" id="IPR015421">
    <property type="entry name" value="PyrdxlP-dep_Trfase_major"/>
</dbReference>
<protein>
    <submittedName>
        <fullName evidence="4">8-amino-7-oxononanoate synthase</fullName>
        <ecNumber evidence="4">2.3.1.47</ecNumber>
    </submittedName>
</protein>
<dbReference type="EC" id="2.3.1.47" evidence="4"/>
<evidence type="ECO:0000256" key="1">
    <source>
        <dbReference type="ARBA" id="ARBA00001933"/>
    </source>
</evidence>
<keyword evidence="2 4" id="KW-0808">Transferase</keyword>
<dbReference type="InterPro" id="IPR015424">
    <property type="entry name" value="PyrdxlP-dep_Trfase"/>
</dbReference>
<proteinExistence type="predicted"/>
<dbReference type="PANTHER" id="PTHR13693">
    <property type="entry name" value="CLASS II AMINOTRANSFERASE/8-AMINO-7-OXONONANOATE SYNTHASE"/>
    <property type="match status" value="1"/>
</dbReference>
<organism evidence="4 5">
    <name type="scientific">Bartonella vinsonii</name>
    <name type="common">Rochalimaea vinsonii</name>
    <dbReference type="NCBI Taxonomy" id="33047"/>
    <lineage>
        <taxon>Bacteria</taxon>
        <taxon>Pseudomonadati</taxon>
        <taxon>Pseudomonadota</taxon>
        <taxon>Alphaproteobacteria</taxon>
        <taxon>Hyphomicrobiales</taxon>
        <taxon>Bartonellaceae</taxon>
        <taxon>Bartonella</taxon>
    </lineage>
</organism>
<evidence type="ECO:0000313" key="4">
    <source>
        <dbReference type="EMBL" id="VEJ45918.1"/>
    </source>
</evidence>
<dbReference type="InterPro" id="IPR015422">
    <property type="entry name" value="PyrdxlP-dep_Trfase_small"/>
</dbReference>
<feature type="domain" description="Aminotransferase class I/classII large" evidence="3">
    <location>
        <begin position="172"/>
        <end position="401"/>
    </location>
</feature>